<organism evidence="1 2">
    <name type="scientific">Austropuccinia psidii MF-1</name>
    <dbReference type="NCBI Taxonomy" id="1389203"/>
    <lineage>
        <taxon>Eukaryota</taxon>
        <taxon>Fungi</taxon>
        <taxon>Dikarya</taxon>
        <taxon>Basidiomycota</taxon>
        <taxon>Pucciniomycotina</taxon>
        <taxon>Pucciniomycetes</taxon>
        <taxon>Pucciniales</taxon>
        <taxon>Sphaerophragmiaceae</taxon>
        <taxon>Austropuccinia</taxon>
    </lineage>
</organism>
<dbReference type="EMBL" id="AVOT02006687">
    <property type="protein sequence ID" value="MBW0482203.1"/>
    <property type="molecule type" value="Genomic_DNA"/>
</dbReference>
<proteinExistence type="predicted"/>
<accession>A0A9Q3CFT3</accession>
<reference evidence="1" key="1">
    <citation type="submission" date="2021-03" db="EMBL/GenBank/DDBJ databases">
        <title>Draft genome sequence of rust myrtle Austropuccinia psidii MF-1, a brazilian biotype.</title>
        <authorList>
            <person name="Quecine M.C."/>
            <person name="Pachon D.M.R."/>
            <person name="Bonatelli M.L."/>
            <person name="Correr F.H."/>
            <person name="Franceschini L.M."/>
            <person name="Leite T.F."/>
            <person name="Margarido G.R.A."/>
            <person name="Almeida C.A."/>
            <person name="Ferrarezi J.A."/>
            <person name="Labate C.A."/>
        </authorList>
    </citation>
    <scope>NUCLEOTIDE SEQUENCE</scope>
    <source>
        <strain evidence="1">MF-1</strain>
    </source>
</reference>
<evidence type="ECO:0000313" key="2">
    <source>
        <dbReference type="Proteomes" id="UP000765509"/>
    </source>
</evidence>
<comment type="caution">
    <text evidence="1">The sequence shown here is derived from an EMBL/GenBank/DDBJ whole genome shotgun (WGS) entry which is preliminary data.</text>
</comment>
<keyword evidence="2" id="KW-1185">Reference proteome</keyword>
<sequence length="220" mass="26179">MKLNQVTSDNTRQTEVWQELTHKKDLYKVEVTNSIPISQNEFRNSQRCSNSKMNDIEQLLHTLPRIFTPMNKNEDAGIPHPQVLDVENSQLKNEFSTSFHNLEPSMGQELLKEVPKLKEWPHFSDEGEYDQMELIKHSEMIKENFELPDTLVIARFNNLFTRSSHRWYIKFRQAHGHQSWTWWKTQIINKWEEYAWRFKVETDLESAKLNADIGKALPCF</sequence>
<evidence type="ECO:0000313" key="1">
    <source>
        <dbReference type="EMBL" id="MBW0482203.1"/>
    </source>
</evidence>
<name>A0A9Q3CFT3_9BASI</name>
<dbReference type="AlphaFoldDB" id="A0A9Q3CFT3"/>
<dbReference type="Proteomes" id="UP000765509">
    <property type="component" value="Unassembled WGS sequence"/>
</dbReference>
<protein>
    <submittedName>
        <fullName evidence="1">Uncharacterized protein</fullName>
    </submittedName>
</protein>
<gene>
    <name evidence="1" type="ORF">O181_021918</name>
</gene>